<protein>
    <submittedName>
        <fullName evidence="4">Integrator complex subunit 6</fullName>
    </submittedName>
</protein>
<proteinExistence type="predicted"/>
<feature type="region of interest" description="Disordered" evidence="1">
    <location>
        <begin position="419"/>
        <end position="484"/>
    </location>
</feature>
<evidence type="ECO:0000259" key="2">
    <source>
        <dbReference type="Pfam" id="PF15300"/>
    </source>
</evidence>
<dbReference type="Pfam" id="PF15300">
    <property type="entry name" value="INT_SG_DDX_CT_C"/>
    <property type="match status" value="1"/>
</dbReference>
<dbReference type="InterPro" id="IPR051113">
    <property type="entry name" value="Integrator_subunit6"/>
</dbReference>
<dbReference type="GO" id="GO:0034472">
    <property type="term" value="P:snRNA 3'-end processing"/>
    <property type="evidence" value="ECO:0007669"/>
    <property type="project" value="TreeGrafter"/>
</dbReference>
<accession>A0A4W5R2A2</accession>
<dbReference type="Proteomes" id="UP000314982">
    <property type="component" value="Unassembled WGS sequence"/>
</dbReference>
<evidence type="ECO:0000313" key="4">
    <source>
        <dbReference type="Ensembl" id="ENSHHUP00000084051.1"/>
    </source>
</evidence>
<evidence type="ECO:0000256" key="1">
    <source>
        <dbReference type="SAM" id="MobiDB-lite"/>
    </source>
</evidence>
<reference evidence="4" key="3">
    <citation type="submission" date="2025-09" db="UniProtKB">
        <authorList>
            <consortium name="Ensembl"/>
        </authorList>
    </citation>
    <scope>IDENTIFICATION</scope>
</reference>
<organism evidence="4 5">
    <name type="scientific">Hucho hucho</name>
    <name type="common">huchen</name>
    <dbReference type="NCBI Taxonomy" id="62062"/>
    <lineage>
        <taxon>Eukaryota</taxon>
        <taxon>Metazoa</taxon>
        <taxon>Chordata</taxon>
        <taxon>Craniata</taxon>
        <taxon>Vertebrata</taxon>
        <taxon>Euteleostomi</taxon>
        <taxon>Actinopterygii</taxon>
        <taxon>Neopterygii</taxon>
        <taxon>Teleostei</taxon>
        <taxon>Protacanthopterygii</taxon>
        <taxon>Salmoniformes</taxon>
        <taxon>Salmonidae</taxon>
        <taxon>Salmoninae</taxon>
        <taxon>Hucho</taxon>
    </lineage>
</organism>
<feature type="compositionally biased region" description="Acidic residues" evidence="1">
    <location>
        <begin position="465"/>
        <end position="475"/>
    </location>
</feature>
<dbReference type="InterPro" id="IPR057413">
    <property type="entry name" value="Beta-barrel_INTS6"/>
</dbReference>
<keyword evidence="5" id="KW-1185">Reference proteome</keyword>
<feature type="domain" description="Integrator complex subunit 6-like beta-barrel" evidence="3">
    <location>
        <begin position="62"/>
        <end position="109"/>
    </location>
</feature>
<reference evidence="5" key="1">
    <citation type="submission" date="2018-06" db="EMBL/GenBank/DDBJ databases">
        <title>Genome assembly of Danube salmon.</title>
        <authorList>
            <person name="Macqueen D.J."/>
            <person name="Gundappa M.K."/>
        </authorList>
    </citation>
    <scope>NUCLEOTIDE SEQUENCE [LARGE SCALE GENOMIC DNA]</scope>
</reference>
<dbReference type="GO" id="GO:0032039">
    <property type="term" value="C:integrator complex"/>
    <property type="evidence" value="ECO:0007669"/>
    <property type="project" value="TreeGrafter"/>
</dbReference>
<dbReference type="GeneTree" id="ENSGT00390000016655"/>
<dbReference type="AlphaFoldDB" id="A0A4W5R2A2"/>
<feature type="compositionally biased region" description="Acidic residues" evidence="1">
    <location>
        <begin position="447"/>
        <end position="457"/>
    </location>
</feature>
<feature type="domain" description="INTS6/SAGE1/DDX26B/CT45 C-terminal" evidence="2">
    <location>
        <begin position="500"/>
        <end position="561"/>
    </location>
</feature>
<sequence>YTTHTLYYTHPHPVLHYTTQHSTTLHITTLHTPSTTHTQCYTTLHYTTHHYTTQYCTTQHSTVFVSNSAKYSDLGQPFGYLKASTALNCVNLFVMPYNYPVVLPLLDDLIRVHKFKPTIKWRQSFENYLKTMPPYYIGSLRKALRIMGAPNLLADNMEYGLSYSVVSYLKKLSQQTKIEYERLIASVAKKVVAEGGIKVRDRGGDISLAQRRDFTQLLASITGETAALPLELNSKEFSGFQLAPVNKSLKPQGFRNAYDIPRMHLLDQLSRMRRNLLSTTCLLRGQDTDQLHSVPIGQMGNYQDFLKALPQPLRDADPEHPKRLHTFGNPFKLDKKGMMIDEADEFVTGPQNKGKRPGSDSNMHGIGGGGPKRRRCMSPLLRPGRAYSPPVSPAASPFRTPLTGETLTHTSSVPLLSTCETGTTVQPGEILSGPLLDGPGPGNRMEDDADGDTEEENGLPREVEPSEDGGETEGVVEERPARYPSPGELKKVMNSESLEVNTELRTLITKEIRKPGRHYEKIFYFLKQIQGSFDTRLIFLQNIIKEAARFKKRVLIEQLENFLEEIHNRANNMNHLDGF</sequence>
<reference evidence="4" key="2">
    <citation type="submission" date="2025-08" db="UniProtKB">
        <authorList>
            <consortium name="Ensembl"/>
        </authorList>
    </citation>
    <scope>IDENTIFICATION</scope>
</reference>
<name>A0A4W5R2A2_9TELE</name>
<dbReference type="Pfam" id="PF25462">
    <property type="entry name" value="Beta-barrel_INTS6"/>
    <property type="match status" value="1"/>
</dbReference>
<dbReference type="PANTHER" id="PTHR12957:SF23">
    <property type="entry name" value="INTEGRATOR COMPLEX SUBUNIT 6"/>
    <property type="match status" value="1"/>
</dbReference>
<evidence type="ECO:0000259" key="3">
    <source>
        <dbReference type="Pfam" id="PF25462"/>
    </source>
</evidence>
<dbReference type="InterPro" id="IPR029307">
    <property type="entry name" value="INT_SG_DDX_CT_C"/>
</dbReference>
<dbReference type="Ensembl" id="ENSHHUT00000086689.1">
    <property type="protein sequence ID" value="ENSHHUP00000084051.1"/>
    <property type="gene ID" value="ENSHHUG00000048719.1"/>
</dbReference>
<feature type="region of interest" description="Disordered" evidence="1">
    <location>
        <begin position="347"/>
        <end position="406"/>
    </location>
</feature>
<feature type="compositionally biased region" description="Low complexity" evidence="1">
    <location>
        <begin position="386"/>
        <end position="397"/>
    </location>
</feature>
<dbReference type="STRING" id="62062.ENSHHUP00000084051"/>
<dbReference type="PANTHER" id="PTHR12957">
    <property type="entry name" value="DEAD/H BOX POLYPEPTIDE 26/DICE1-RELATED"/>
    <property type="match status" value="1"/>
</dbReference>
<evidence type="ECO:0000313" key="5">
    <source>
        <dbReference type="Proteomes" id="UP000314982"/>
    </source>
</evidence>